<sequence>MLPALLDNICLGGLRVERLSSLAHAAECLAAAASTLSEAARAAAESMAFESASGTKDDTMEATKTINDPTPEESELLTDPPLSLILLNPAPDPISLPTEPESDDVEKHDEEVEPSVDIEDILTTGLGGYEPDVIEIDKDDEVSIYESVSEPVADFQEHPDMHDDIPGDEPPVETHTEDSSLGHAVIPTEVETPINPKQAYRIIVENEFDVLLSVCALIEKNQRVICYMPCGTPPLSLYKQLIEGVTSIPVCVPERMSSAKQDAAYRGFLQNDNSIVLIPGTIPPNVVMEGTNTWVIHVGWPPNHEKYLSQIKKHQARNNVVIACSGDLDLYSSRAPLMARTQIWPKCGDPFTASVNALRQSFEQTLAKIPDHVKEKVYPDWIQYHGSYGPRYVKAWNSIALVQQANYYLLHVVKYRRKSLNSGAAEEELLPEVSSGFIAQNSLQLAFQAGVIHVKHDSGLNHISSLAQTDIKSPTLSASEVNGSTAGTSIPGPSNRLHLSEKIKRKGSISSAGTPSEQVDFKLAPGHTYFTIDEEFDAIPLMCFIAGKYDKAICFLEGQGSLRHYQKLFSKILPSTSLVIAPEMTNSDQANNDAASRFVSSSVSAVLLLTYSTTNLPSVLRERKVGCCVYWGFHLPLKQGSPHLSDFSHIINWILLHPRVAKKHRDQLTCPSTTMIVSKSQQSELKRQSTDVKEHPGARALLDLGPKSVLWSMRNTTVSVLMTEETTAKGLYVNRIYGLGTVSRTERSAEEVVRMANRYSAKILLRGVAEDASENFPPVAGKLPIPRTVVDRFTLQPAIDAGLASIG</sequence>
<organism evidence="2 3">
    <name type="scientific">Rhizoctonia solani</name>
    <dbReference type="NCBI Taxonomy" id="456999"/>
    <lineage>
        <taxon>Eukaryota</taxon>
        <taxon>Fungi</taxon>
        <taxon>Dikarya</taxon>
        <taxon>Basidiomycota</taxon>
        <taxon>Agaricomycotina</taxon>
        <taxon>Agaricomycetes</taxon>
        <taxon>Cantharellales</taxon>
        <taxon>Ceratobasidiaceae</taxon>
        <taxon>Rhizoctonia</taxon>
    </lineage>
</organism>
<evidence type="ECO:0000313" key="2">
    <source>
        <dbReference type="EMBL" id="CAE6407996.1"/>
    </source>
</evidence>
<evidence type="ECO:0000313" key="3">
    <source>
        <dbReference type="Proteomes" id="UP000663888"/>
    </source>
</evidence>
<feature type="region of interest" description="Disordered" evidence="1">
    <location>
        <begin position="477"/>
        <end position="496"/>
    </location>
</feature>
<comment type="caution">
    <text evidence="2">The sequence shown here is derived from an EMBL/GenBank/DDBJ whole genome shotgun (WGS) entry which is preliminary data.</text>
</comment>
<reference evidence="2" key="1">
    <citation type="submission" date="2021-01" db="EMBL/GenBank/DDBJ databases">
        <authorList>
            <person name="Kaushik A."/>
        </authorList>
    </citation>
    <scope>NUCLEOTIDE SEQUENCE</scope>
    <source>
        <strain evidence="2">AG4-R118</strain>
    </source>
</reference>
<accession>A0A8H2WVJ5</accession>
<dbReference type="Proteomes" id="UP000663888">
    <property type="component" value="Unassembled WGS sequence"/>
</dbReference>
<name>A0A8H2WVJ5_9AGAM</name>
<gene>
    <name evidence="2" type="ORF">RDB_LOCUS9412</name>
</gene>
<proteinExistence type="predicted"/>
<evidence type="ECO:0000256" key="1">
    <source>
        <dbReference type="SAM" id="MobiDB-lite"/>
    </source>
</evidence>
<dbReference type="EMBL" id="CAJMWX010000211">
    <property type="protein sequence ID" value="CAE6407996.1"/>
    <property type="molecule type" value="Genomic_DNA"/>
</dbReference>
<protein>
    <submittedName>
        <fullName evidence="2">Uncharacterized protein</fullName>
    </submittedName>
</protein>
<dbReference type="AlphaFoldDB" id="A0A8H2WVJ5"/>
<feature type="region of interest" description="Disordered" evidence="1">
    <location>
        <begin position="91"/>
        <end position="114"/>
    </location>
</feature>
<feature type="compositionally biased region" description="Polar residues" evidence="1">
    <location>
        <begin position="477"/>
        <end position="492"/>
    </location>
</feature>